<sequence>MKTSPQSPDGGWGWVVVFSSLMCNILVDGIGLAYGVLLPKFADYFRASKSKVSLVGSVMIGTYMCTGPFASGLVNKFGCRMVSITGSLIAAVGVIIGSFSPNLDILIVTYGVIGGLGFGMMYLPSIVSVGLYFDKKRPIATGIAVCGSGIGTFIFSPFLEFLSEIYDWRNVLIIMAGIILNGVVCGMLIRPLQLTQKEVECSSEHIYDEVVEVIEDNERVTLGEESLPFLQVAQHQSKKEQKTPKNGRLTRSLDDMTQYDNNTIIAGDKTDEGSVTYNKTFRSLPNIMHSNRSILSTLLQQKTCSSKCYFLTSCITEVFTEVFDFSLLSNASFVLICLGNIFGAAAYYIPFMYLVDRALLLGIPSTEAAILLSVIGVMNIIGRILSGVLANMKKVNALVLNNIALFIAAVALFLQPLCTKYSLLVVFGVVFGLCVATYVSLAPIILCDLLGVERLANSFGLLGVARGIASVIGPLLAGMILQATGNYDASFYLGGGMFLMASILHFMIMLPSTYVSFAPIILCELLGVERLANSFGLLGVAQNSICNWTSISRNDFTSHREL</sequence>
<gene>
    <name evidence="4" type="ORF">MCOR_23824</name>
</gene>
<dbReference type="EMBL" id="CACVKT020004188">
    <property type="protein sequence ID" value="CAC5388569.1"/>
    <property type="molecule type" value="Genomic_DNA"/>
</dbReference>
<dbReference type="InterPro" id="IPR020846">
    <property type="entry name" value="MFS_dom"/>
</dbReference>
<evidence type="ECO:0000259" key="3">
    <source>
        <dbReference type="PROSITE" id="PS50850"/>
    </source>
</evidence>
<proteinExistence type="predicted"/>
<dbReference type="InterPro" id="IPR050327">
    <property type="entry name" value="Proton-linked_MCT"/>
</dbReference>
<feature type="transmembrane region" description="Helical" evidence="2">
    <location>
        <begin position="54"/>
        <end position="74"/>
    </location>
</feature>
<reference evidence="4 5" key="1">
    <citation type="submission" date="2020-06" db="EMBL/GenBank/DDBJ databases">
        <authorList>
            <person name="Li R."/>
            <person name="Bekaert M."/>
        </authorList>
    </citation>
    <scope>NUCLEOTIDE SEQUENCE [LARGE SCALE GENOMIC DNA]</scope>
    <source>
        <strain evidence="5">wild</strain>
    </source>
</reference>
<dbReference type="OrthoDB" id="2213137at2759"/>
<feature type="transmembrane region" description="Helical" evidence="2">
    <location>
        <begin position="105"/>
        <end position="132"/>
    </location>
</feature>
<dbReference type="AlphaFoldDB" id="A0A6J8C0J2"/>
<feature type="transmembrane region" description="Helical" evidence="2">
    <location>
        <begin position="459"/>
        <end position="483"/>
    </location>
</feature>
<feature type="transmembrane region" description="Helical" evidence="2">
    <location>
        <begin position="12"/>
        <end position="34"/>
    </location>
</feature>
<feature type="transmembrane region" description="Helical" evidence="2">
    <location>
        <begin position="81"/>
        <end position="99"/>
    </location>
</feature>
<dbReference type="PANTHER" id="PTHR11360:SF286">
    <property type="entry name" value="GH22266P"/>
    <property type="match status" value="1"/>
</dbReference>
<feature type="transmembrane region" description="Helical" evidence="2">
    <location>
        <begin position="139"/>
        <end position="159"/>
    </location>
</feature>
<dbReference type="PANTHER" id="PTHR11360">
    <property type="entry name" value="MONOCARBOXYLATE TRANSPORTER"/>
    <property type="match status" value="1"/>
</dbReference>
<name>A0A6J8C0J2_MYTCO</name>
<evidence type="ECO:0000256" key="2">
    <source>
        <dbReference type="SAM" id="Phobius"/>
    </source>
</evidence>
<evidence type="ECO:0000256" key="1">
    <source>
        <dbReference type="ARBA" id="ARBA00004141"/>
    </source>
</evidence>
<feature type="transmembrane region" description="Helical" evidence="2">
    <location>
        <begin position="421"/>
        <end position="447"/>
    </location>
</feature>
<evidence type="ECO:0000313" key="5">
    <source>
        <dbReference type="Proteomes" id="UP000507470"/>
    </source>
</evidence>
<protein>
    <recommendedName>
        <fullName evidence="3">Major facilitator superfamily (MFS) profile domain-containing protein</fullName>
    </recommendedName>
</protein>
<feature type="transmembrane region" description="Helical" evidence="2">
    <location>
        <begin position="369"/>
        <end position="390"/>
    </location>
</feature>
<dbReference type="GO" id="GO:0008028">
    <property type="term" value="F:monocarboxylic acid transmembrane transporter activity"/>
    <property type="evidence" value="ECO:0007669"/>
    <property type="project" value="TreeGrafter"/>
</dbReference>
<dbReference type="PROSITE" id="PS50850">
    <property type="entry name" value="MFS"/>
    <property type="match status" value="1"/>
</dbReference>
<keyword evidence="2" id="KW-0472">Membrane</keyword>
<keyword evidence="5" id="KW-1185">Reference proteome</keyword>
<feature type="domain" description="Major facilitator superfamily (MFS) profile" evidence="3">
    <location>
        <begin position="15"/>
        <end position="513"/>
    </location>
</feature>
<dbReference type="Pfam" id="PF07690">
    <property type="entry name" value="MFS_1"/>
    <property type="match status" value="1"/>
</dbReference>
<feature type="transmembrane region" description="Helical" evidence="2">
    <location>
        <begin position="171"/>
        <end position="189"/>
    </location>
</feature>
<dbReference type="Proteomes" id="UP000507470">
    <property type="component" value="Unassembled WGS sequence"/>
</dbReference>
<feature type="transmembrane region" description="Helical" evidence="2">
    <location>
        <begin position="327"/>
        <end position="349"/>
    </location>
</feature>
<organism evidence="4 5">
    <name type="scientific">Mytilus coruscus</name>
    <name type="common">Sea mussel</name>
    <dbReference type="NCBI Taxonomy" id="42192"/>
    <lineage>
        <taxon>Eukaryota</taxon>
        <taxon>Metazoa</taxon>
        <taxon>Spiralia</taxon>
        <taxon>Lophotrochozoa</taxon>
        <taxon>Mollusca</taxon>
        <taxon>Bivalvia</taxon>
        <taxon>Autobranchia</taxon>
        <taxon>Pteriomorphia</taxon>
        <taxon>Mytilida</taxon>
        <taxon>Mytiloidea</taxon>
        <taxon>Mytilidae</taxon>
        <taxon>Mytilinae</taxon>
        <taxon>Mytilus</taxon>
    </lineage>
</organism>
<keyword evidence="2" id="KW-1133">Transmembrane helix</keyword>
<dbReference type="GO" id="GO:0016020">
    <property type="term" value="C:membrane"/>
    <property type="evidence" value="ECO:0007669"/>
    <property type="project" value="UniProtKB-SubCell"/>
</dbReference>
<dbReference type="InterPro" id="IPR036259">
    <property type="entry name" value="MFS_trans_sf"/>
</dbReference>
<dbReference type="Gene3D" id="1.20.1250.20">
    <property type="entry name" value="MFS general substrate transporter like domains"/>
    <property type="match status" value="2"/>
</dbReference>
<evidence type="ECO:0000313" key="4">
    <source>
        <dbReference type="EMBL" id="CAC5388569.1"/>
    </source>
</evidence>
<accession>A0A6J8C0J2</accession>
<feature type="transmembrane region" description="Helical" evidence="2">
    <location>
        <begin position="397"/>
        <end position="415"/>
    </location>
</feature>
<dbReference type="InterPro" id="IPR011701">
    <property type="entry name" value="MFS"/>
</dbReference>
<keyword evidence="2" id="KW-0812">Transmembrane</keyword>
<comment type="subcellular location">
    <subcellularLocation>
        <location evidence="1">Membrane</location>
        <topology evidence="1">Multi-pass membrane protein</topology>
    </subcellularLocation>
</comment>
<feature type="transmembrane region" description="Helical" evidence="2">
    <location>
        <begin position="489"/>
        <end position="510"/>
    </location>
</feature>
<dbReference type="SUPFAM" id="SSF103473">
    <property type="entry name" value="MFS general substrate transporter"/>
    <property type="match status" value="1"/>
</dbReference>
<dbReference type="CDD" id="cd17352">
    <property type="entry name" value="MFS_MCT_SLC16"/>
    <property type="match status" value="1"/>
</dbReference>